<keyword evidence="2" id="KW-1185">Reference proteome</keyword>
<gene>
    <name evidence="1" type="ORF">GO499_04780</name>
</gene>
<evidence type="ECO:0000313" key="2">
    <source>
        <dbReference type="Proteomes" id="UP000464495"/>
    </source>
</evidence>
<dbReference type="InterPro" id="IPR056928">
    <property type="entry name" value="Gp77-like"/>
</dbReference>
<dbReference type="Proteomes" id="UP000464495">
    <property type="component" value="Chromosome"/>
</dbReference>
<protein>
    <submittedName>
        <fullName evidence="1">Uncharacterized protein</fullName>
    </submittedName>
</protein>
<sequence length="102" mass="11278">MSGYVLKTAELPVELPVDWRAHGLEPDEHVCDDLGWTVMPVTCELDLAVAEQFVAEDRSFALLEGGVPGTTYMVSARVRTTSRRTLTRSYVIRIAEPVSRAA</sequence>
<evidence type="ECO:0000313" key="1">
    <source>
        <dbReference type="EMBL" id="QHQ34553.1"/>
    </source>
</evidence>
<dbReference type="KEGG" id="amaq:GO499_04780"/>
<organism evidence="1 2">
    <name type="scientific">Algicella marina</name>
    <dbReference type="NCBI Taxonomy" id="2683284"/>
    <lineage>
        <taxon>Bacteria</taxon>
        <taxon>Pseudomonadati</taxon>
        <taxon>Pseudomonadota</taxon>
        <taxon>Alphaproteobacteria</taxon>
        <taxon>Rhodobacterales</taxon>
        <taxon>Paracoccaceae</taxon>
        <taxon>Algicella</taxon>
    </lineage>
</organism>
<dbReference type="RefSeq" id="WP_161861123.1">
    <property type="nucleotide sequence ID" value="NZ_CP046620.1"/>
</dbReference>
<proteinExistence type="predicted"/>
<dbReference type="Pfam" id="PF23148">
    <property type="entry name" value="Gp77"/>
    <property type="match status" value="1"/>
</dbReference>
<dbReference type="AlphaFoldDB" id="A0A6P1SYW1"/>
<dbReference type="EMBL" id="CP046620">
    <property type="protein sequence ID" value="QHQ34553.1"/>
    <property type="molecule type" value="Genomic_DNA"/>
</dbReference>
<accession>A0A6P1SYW1</accession>
<name>A0A6P1SYW1_9RHOB</name>
<reference evidence="1 2" key="1">
    <citation type="submission" date="2019-12" db="EMBL/GenBank/DDBJ databases">
        <title>Complete genome sequence of Algicella marina strain 9Alg 56(T) isolated from the red alga Tichocarpus crinitus.</title>
        <authorList>
            <person name="Kim S.-G."/>
            <person name="Nedashkovskaya O.I."/>
        </authorList>
    </citation>
    <scope>NUCLEOTIDE SEQUENCE [LARGE SCALE GENOMIC DNA]</scope>
    <source>
        <strain evidence="1 2">9Alg 56</strain>
    </source>
</reference>